<feature type="transmembrane region" description="Helical" evidence="8">
    <location>
        <begin position="29"/>
        <end position="50"/>
    </location>
</feature>
<dbReference type="PANTHER" id="PTHR30531">
    <property type="entry name" value="FLAGELLAR BIOSYNTHETIC PROTEIN FLHB"/>
    <property type="match status" value="1"/>
</dbReference>
<evidence type="ECO:0000256" key="6">
    <source>
        <dbReference type="ARBA" id="ARBA00023136"/>
    </source>
</evidence>
<evidence type="ECO:0000256" key="3">
    <source>
        <dbReference type="ARBA" id="ARBA00022475"/>
    </source>
</evidence>
<feature type="transmembrane region" description="Helical" evidence="8">
    <location>
        <begin position="87"/>
        <end position="109"/>
    </location>
</feature>
<protein>
    <submittedName>
        <fullName evidence="9">Type III secretion protein U</fullName>
    </submittedName>
</protein>
<feature type="region of interest" description="Disordered" evidence="7">
    <location>
        <begin position="221"/>
        <end position="258"/>
    </location>
</feature>
<keyword evidence="4 8" id="KW-0812">Transmembrane</keyword>
<dbReference type="RefSeq" id="WP_310314843.1">
    <property type="nucleotide sequence ID" value="NZ_JAVDWU010000003.1"/>
</dbReference>
<feature type="transmembrane region" description="Helical" evidence="8">
    <location>
        <begin position="184"/>
        <end position="211"/>
    </location>
</feature>
<proteinExistence type="inferred from homology"/>
<dbReference type="InterPro" id="IPR029025">
    <property type="entry name" value="T3SS_substrate_exporter_C"/>
</dbReference>
<evidence type="ECO:0000256" key="1">
    <source>
        <dbReference type="ARBA" id="ARBA00004651"/>
    </source>
</evidence>
<comment type="caution">
    <text evidence="9">The sequence shown here is derived from an EMBL/GenBank/DDBJ whole genome shotgun (WGS) entry which is preliminary data.</text>
</comment>
<keyword evidence="6 8" id="KW-0472">Membrane</keyword>
<evidence type="ECO:0000256" key="4">
    <source>
        <dbReference type="ARBA" id="ARBA00022692"/>
    </source>
</evidence>
<feature type="compositionally biased region" description="Basic and acidic residues" evidence="7">
    <location>
        <begin position="1"/>
        <end position="19"/>
    </location>
</feature>
<dbReference type="InterPro" id="IPR006135">
    <property type="entry name" value="T3SS_substrate_exporter"/>
</dbReference>
<comment type="subcellular location">
    <subcellularLocation>
        <location evidence="1">Cell membrane</location>
        <topology evidence="1">Multi-pass membrane protein</topology>
    </subcellularLocation>
</comment>
<feature type="compositionally biased region" description="Basic and acidic residues" evidence="7">
    <location>
        <begin position="221"/>
        <end position="235"/>
    </location>
</feature>
<keyword evidence="10" id="KW-1185">Reference proteome</keyword>
<comment type="similarity">
    <text evidence="2">Belongs to the type III secretion exporter family.</text>
</comment>
<evidence type="ECO:0000313" key="9">
    <source>
        <dbReference type="EMBL" id="MDR7149948.1"/>
    </source>
</evidence>
<evidence type="ECO:0000256" key="5">
    <source>
        <dbReference type="ARBA" id="ARBA00022989"/>
    </source>
</evidence>
<dbReference type="EMBL" id="JAVDWU010000003">
    <property type="protein sequence ID" value="MDR7149948.1"/>
    <property type="molecule type" value="Genomic_DNA"/>
</dbReference>
<organism evidence="9 10">
    <name type="scientific">Hydrogenophaga palleronii</name>
    <dbReference type="NCBI Taxonomy" id="65655"/>
    <lineage>
        <taxon>Bacteria</taxon>
        <taxon>Pseudomonadati</taxon>
        <taxon>Pseudomonadota</taxon>
        <taxon>Betaproteobacteria</taxon>
        <taxon>Burkholderiales</taxon>
        <taxon>Comamonadaceae</taxon>
        <taxon>Hydrogenophaga</taxon>
    </lineage>
</organism>
<gene>
    <name evidence="9" type="ORF">J2W49_001903</name>
</gene>
<dbReference type="SUPFAM" id="SSF160544">
    <property type="entry name" value="EscU C-terminal domain-like"/>
    <property type="match status" value="1"/>
</dbReference>
<dbReference type="PRINTS" id="PR00950">
    <property type="entry name" value="TYPE3IMSPROT"/>
</dbReference>
<dbReference type="NCBIfam" id="TIGR01404">
    <property type="entry name" value="FlhB_rel_III"/>
    <property type="match status" value="1"/>
</dbReference>
<keyword evidence="5 8" id="KW-1133">Transmembrane helix</keyword>
<reference evidence="9 10" key="1">
    <citation type="submission" date="2023-07" db="EMBL/GenBank/DDBJ databases">
        <title>Sorghum-associated microbial communities from plants grown in Nebraska, USA.</title>
        <authorList>
            <person name="Schachtman D."/>
        </authorList>
    </citation>
    <scope>NUCLEOTIDE SEQUENCE [LARGE SCALE GENOMIC DNA]</scope>
    <source>
        <strain evidence="9 10">4249</strain>
    </source>
</reference>
<evidence type="ECO:0000313" key="10">
    <source>
        <dbReference type="Proteomes" id="UP001265700"/>
    </source>
</evidence>
<accession>A0ABU1WL32</accession>
<dbReference type="Gene3D" id="3.40.1690.10">
    <property type="entry name" value="secretion proteins EscU"/>
    <property type="match status" value="1"/>
</dbReference>
<sequence length="356" mass="38302">MSGEKTEQPTKKKLDDARKKGQSPKSQDVNAAVSVVGLLVVLIVMAESMVDQLSQTLLRALQQGLVTQSNDEMLALMIDTLKSGVGAVLPFIVASVALGVLAAFGQVGFNISFEPISPKFDKLNPAEGLKKLFSVRSIIDFLKMVLKAIALGAVLWVLIKGMVPLLVGAAYFDPVGVGVMAWTMMVKLLAVGSLVFVIVGPVDFGLQLWLFKRDQKMSKDDVKREHKESEGDPHLKGQRKQLAQEMATSPPEKRVPGASVVVTNPTHYAVALRYDPGETPLPIIVAKGMDAEAMRIRAIAEKSGVPIVGNPPLARALHKLNLDDPVPEELFEAVAAVLRWVGYLKSLAPGNNEAGS</sequence>
<dbReference type="PANTHER" id="PTHR30531:SF12">
    <property type="entry name" value="FLAGELLAR BIOSYNTHETIC PROTEIN FLHB"/>
    <property type="match status" value="1"/>
</dbReference>
<dbReference type="Proteomes" id="UP001265700">
    <property type="component" value="Unassembled WGS sequence"/>
</dbReference>
<evidence type="ECO:0000256" key="8">
    <source>
        <dbReference type="SAM" id="Phobius"/>
    </source>
</evidence>
<feature type="region of interest" description="Disordered" evidence="7">
    <location>
        <begin position="1"/>
        <end position="25"/>
    </location>
</feature>
<feature type="transmembrane region" description="Helical" evidence="8">
    <location>
        <begin position="148"/>
        <end position="172"/>
    </location>
</feature>
<evidence type="ECO:0000256" key="2">
    <source>
        <dbReference type="ARBA" id="ARBA00010690"/>
    </source>
</evidence>
<dbReference type="InterPro" id="IPR006307">
    <property type="entry name" value="BsaZ-like"/>
</dbReference>
<dbReference type="Pfam" id="PF01312">
    <property type="entry name" value="Bac_export_2"/>
    <property type="match status" value="1"/>
</dbReference>
<name>A0ABU1WL32_9BURK</name>
<evidence type="ECO:0000256" key="7">
    <source>
        <dbReference type="SAM" id="MobiDB-lite"/>
    </source>
</evidence>
<keyword evidence="3" id="KW-1003">Cell membrane</keyword>